<organism evidence="2 3">
    <name type="scientific">Actinoalloteichus caeruleus DSM 43889</name>
    <dbReference type="NCBI Taxonomy" id="1120930"/>
    <lineage>
        <taxon>Bacteria</taxon>
        <taxon>Bacillati</taxon>
        <taxon>Actinomycetota</taxon>
        <taxon>Actinomycetes</taxon>
        <taxon>Pseudonocardiales</taxon>
        <taxon>Pseudonocardiaceae</taxon>
        <taxon>Actinoalloteichus</taxon>
        <taxon>Actinoalloteichus cyanogriseus</taxon>
    </lineage>
</organism>
<reference evidence="2 3" key="1">
    <citation type="submission" date="2022-06" db="EMBL/GenBank/DDBJ databases">
        <title>Genomic Encyclopedia of Type Strains, Phase I: the one thousand microbial genomes (KMG-I) project.</title>
        <authorList>
            <person name="Kyrpides N."/>
        </authorList>
    </citation>
    <scope>NUCLEOTIDE SEQUENCE [LARGE SCALE GENOMIC DNA]</scope>
    <source>
        <strain evidence="2 3">DSM 43889</strain>
    </source>
</reference>
<feature type="region of interest" description="Disordered" evidence="1">
    <location>
        <begin position="1"/>
        <end position="21"/>
    </location>
</feature>
<keyword evidence="3" id="KW-1185">Reference proteome</keyword>
<accession>A0ABT1JH87</accession>
<sequence length="91" mass="10601">MDDDYRLDVPASFDDSDDEDGQVHPIARRLFSGATAAEVFEKARRWVSEHDVFLIDVSWNWSHDEPEPFWLSVYFRFEFDEDEDEGTPAGA</sequence>
<protein>
    <submittedName>
        <fullName evidence="2">Uncharacterized protein</fullName>
    </submittedName>
</protein>
<dbReference type="EMBL" id="AUBJ02000001">
    <property type="protein sequence ID" value="MCP2331136.1"/>
    <property type="molecule type" value="Genomic_DNA"/>
</dbReference>
<dbReference type="RefSeq" id="WP_026420521.1">
    <property type="nucleotide sequence ID" value="NZ_AUBJ02000001.1"/>
</dbReference>
<evidence type="ECO:0000256" key="1">
    <source>
        <dbReference type="SAM" id="MobiDB-lite"/>
    </source>
</evidence>
<gene>
    <name evidence="2" type="ORF">G443_001406</name>
</gene>
<comment type="caution">
    <text evidence="2">The sequence shown here is derived from an EMBL/GenBank/DDBJ whole genome shotgun (WGS) entry which is preliminary data.</text>
</comment>
<dbReference type="Proteomes" id="UP000791080">
    <property type="component" value="Unassembled WGS sequence"/>
</dbReference>
<evidence type="ECO:0000313" key="3">
    <source>
        <dbReference type="Proteomes" id="UP000791080"/>
    </source>
</evidence>
<proteinExistence type="predicted"/>
<evidence type="ECO:0000313" key="2">
    <source>
        <dbReference type="EMBL" id="MCP2331136.1"/>
    </source>
</evidence>
<name>A0ABT1JH87_ACTCY</name>